<name>A0A166DKK6_9AGAM</name>
<feature type="transmembrane region" description="Helical" evidence="8">
    <location>
        <begin position="361"/>
        <end position="384"/>
    </location>
</feature>
<dbReference type="OrthoDB" id="1699231at2759"/>
<keyword evidence="4 8" id="KW-0812">Transmembrane</keyword>
<organism evidence="10 11">
    <name type="scientific">Sistotremastrum suecicum HHB10207 ss-3</name>
    <dbReference type="NCBI Taxonomy" id="1314776"/>
    <lineage>
        <taxon>Eukaryota</taxon>
        <taxon>Fungi</taxon>
        <taxon>Dikarya</taxon>
        <taxon>Basidiomycota</taxon>
        <taxon>Agaricomycotina</taxon>
        <taxon>Agaricomycetes</taxon>
        <taxon>Sistotremastrales</taxon>
        <taxon>Sistotremastraceae</taxon>
        <taxon>Sistotremastrum</taxon>
    </lineage>
</organism>
<keyword evidence="5 8" id="KW-1133">Transmembrane helix</keyword>
<evidence type="ECO:0000313" key="10">
    <source>
        <dbReference type="EMBL" id="KZT38629.1"/>
    </source>
</evidence>
<evidence type="ECO:0000256" key="4">
    <source>
        <dbReference type="ARBA" id="ARBA00022692"/>
    </source>
</evidence>
<dbReference type="Proteomes" id="UP000076798">
    <property type="component" value="Unassembled WGS sequence"/>
</dbReference>
<feature type="transmembrane region" description="Helical" evidence="8">
    <location>
        <begin position="404"/>
        <end position="427"/>
    </location>
</feature>
<dbReference type="InterPro" id="IPR004837">
    <property type="entry name" value="NaCa_Exmemb"/>
</dbReference>
<evidence type="ECO:0000256" key="6">
    <source>
        <dbReference type="ARBA" id="ARBA00023065"/>
    </source>
</evidence>
<dbReference type="InterPro" id="IPR004713">
    <property type="entry name" value="CaH_exchang"/>
</dbReference>
<accession>A0A166DKK6</accession>
<dbReference type="GO" id="GO:0012505">
    <property type="term" value="C:endomembrane system"/>
    <property type="evidence" value="ECO:0007669"/>
    <property type="project" value="UniProtKB-SubCell"/>
</dbReference>
<comment type="similarity">
    <text evidence="2">Belongs to the Ca(2+):cation antiporter (CaCA) (TC 2.A.19) family.</text>
</comment>
<dbReference type="GO" id="GO:0015369">
    <property type="term" value="F:calcium:proton antiporter activity"/>
    <property type="evidence" value="ECO:0007669"/>
    <property type="project" value="TreeGrafter"/>
</dbReference>
<keyword evidence="3" id="KW-0813">Transport</keyword>
<evidence type="ECO:0000256" key="1">
    <source>
        <dbReference type="ARBA" id="ARBA00004127"/>
    </source>
</evidence>
<feature type="transmembrane region" description="Helical" evidence="8">
    <location>
        <begin position="156"/>
        <end position="178"/>
    </location>
</feature>
<feature type="transmembrane region" description="Helical" evidence="8">
    <location>
        <begin position="126"/>
        <end position="144"/>
    </location>
</feature>
<evidence type="ECO:0000313" key="11">
    <source>
        <dbReference type="Proteomes" id="UP000076798"/>
    </source>
</evidence>
<evidence type="ECO:0000256" key="3">
    <source>
        <dbReference type="ARBA" id="ARBA00022448"/>
    </source>
</evidence>
<proteinExistence type="inferred from homology"/>
<reference evidence="10 11" key="1">
    <citation type="journal article" date="2016" name="Mol. Biol. Evol.">
        <title>Comparative Genomics of Early-Diverging Mushroom-Forming Fungi Provides Insights into the Origins of Lignocellulose Decay Capabilities.</title>
        <authorList>
            <person name="Nagy L.G."/>
            <person name="Riley R."/>
            <person name="Tritt A."/>
            <person name="Adam C."/>
            <person name="Daum C."/>
            <person name="Floudas D."/>
            <person name="Sun H."/>
            <person name="Yadav J.S."/>
            <person name="Pangilinan J."/>
            <person name="Larsson K.H."/>
            <person name="Matsuura K."/>
            <person name="Barry K."/>
            <person name="Labutti K."/>
            <person name="Kuo R."/>
            <person name="Ohm R.A."/>
            <person name="Bhattacharya S.S."/>
            <person name="Shirouzu T."/>
            <person name="Yoshinaga Y."/>
            <person name="Martin F.M."/>
            <person name="Grigoriev I.V."/>
            <person name="Hibbett D.S."/>
        </authorList>
    </citation>
    <scope>NUCLEOTIDE SEQUENCE [LARGE SCALE GENOMIC DNA]</scope>
    <source>
        <strain evidence="10 11">HHB10207 ss-3</strain>
    </source>
</reference>
<feature type="transmembrane region" description="Helical" evidence="8">
    <location>
        <begin position="275"/>
        <end position="296"/>
    </location>
</feature>
<keyword evidence="11" id="KW-1185">Reference proteome</keyword>
<keyword evidence="7 8" id="KW-0472">Membrane</keyword>
<comment type="subcellular location">
    <subcellularLocation>
        <location evidence="1">Endomembrane system</location>
        <topology evidence="1">Multi-pass membrane protein</topology>
    </subcellularLocation>
</comment>
<dbReference type="EMBL" id="KV428059">
    <property type="protein sequence ID" value="KZT38629.1"/>
    <property type="molecule type" value="Genomic_DNA"/>
</dbReference>
<feature type="transmembrane region" description="Helical" evidence="8">
    <location>
        <begin position="92"/>
        <end position="114"/>
    </location>
</feature>
<feature type="domain" description="Sodium/calcium exchanger membrane region" evidence="9">
    <location>
        <begin position="328"/>
        <end position="473"/>
    </location>
</feature>
<feature type="transmembrane region" description="Helical" evidence="8">
    <location>
        <begin position="184"/>
        <end position="207"/>
    </location>
</feature>
<dbReference type="InterPro" id="IPR044880">
    <property type="entry name" value="NCX_ion-bd_dom_sf"/>
</dbReference>
<dbReference type="PANTHER" id="PTHR31503">
    <property type="entry name" value="VACUOLAR CALCIUM ION TRANSPORTER"/>
    <property type="match status" value="1"/>
</dbReference>
<evidence type="ECO:0000256" key="7">
    <source>
        <dbReference type="ARBA" id="ARBA00023136"/>
    </source>
</evidence>
<dbReference type="Pfam" id="PF01699">
    <property type="entry name" value="Na_Ca_ex"/>
    <property type="match status" value="1"/>
</dbReference>
<gene>
    <name evidence="10" type="ORF">SISSUDRAFT_1033208</name>
</gene>
<protein>
    <recommendedName>
        <fullName evidence="9">Sodium/calcium exchanger membrane region domain-containing protein</fullName>
    </recommendedName>
</protein>
<evidence type="ECO:0000259" key="9">
    <source>
        <dbReference type="Pfam" id="PF01699"/>
    </source>
</evidence>
<feature type="transmembrane region" description="Helical" evidence="8">
    <location>
        <begin position="228"/>
        <end position="246"/>
    </location>
</feature>
<keyword evidence="6" id="KW-0406">Ion transport</keyword>
<evidence type="ECO:0000256" key="5">
    <source>
        <dbReference type="ARBA" id="ARBA00022989"/>
    </source>
</evidence>
<evidence type="ECO:0000256" key="2">
    <source>
        <dbReference type="ARBA" id="ARBA00008170"/>
    </source>
</evidence>
<dbReference type="GO" id="GO:0006874">
    <property type="term" value="P:intracellular calcium ion homeostasis"/>
    <property type="evidence" value="ECO:0007669"/>
    <property type="project" value="TreeGrafter"/>
</dbReference>
<dbReference type="Gene3D" id="1.20.1420.30">
    <property type="entry name" value="NCX, central ion-binding region"/>
    <property type="match status" value="1"/>
</dbReference>
<dbReference type="AlphaFoldDB" id="A0A166DKK6"/>
<dbReference type="STRING" id="1314776.A0A166DKK6"/>
<evidence type="ECO:0000256" key="8">
    <source>
        <dbReference type="SAM" id="Phobius"/>
    </source>
</evidence>
<feature type="transmembrane region" description="Helical" evidence="8">
    <location>
        <begin position="465"/>
        <end position="483"/>
    </location>
</feature>
<feature type="transmembrane region" description="Helical" evidence="8">
    <location>
        <begin position="433"/>
        <end position="453"/>
    </location>
</feature>
<sequence>MPIDGLPSNGHTRLSNIIHDDPELALQRRATVNKDDPGQSTENGARERQLTLGEQAEEILEYALVEAKTESAQFWKRLTGTGKKVPTWRMSLRNIVMSSPLNVLLAFLPIAWVARYKADHFNEAERFSFAFLAIIPLEMMFRWGGEQMALYLGKSLGDLLEITLSNAVEATLAIFLLFKCELRLVQSTIIGVLILHLLLIPGTSFLVGGVRILEQNLEERETQLNHSLLTLGVMAIMLPTALFTALNRGDILSEARGGEQSAGTALLTDETRGHFLVFSRALAILLLAVYVCSRIFRHNPPGKKGLSAGDAEPPPEKEPETNPWACITLLVVTISIMAPTAEWLVDAVAEIEEGSSIQDEWLGLFLLPLVSFGADGAVATLFFLKKILTMNYKLEVPDELARGIAIDLSIQFALFWMPFCVVLGWWIGKPLTLPIDLFEVSVLIATCFLVNYVTADSKTNWAEGLIMIVFYVMISKAIVAWFYPGQEEIIPFMRCESVASALSGLLNGTITPD</sequence>
<dbReference type="PANTHER" id="PTHR31503:SF20">
    <property type="entry name" value="CA(2+)_H(+) EXCHANGER, PUTATIVE (EUROFUNG)-RELATED"/>
    <property type="match status" value="1"/>
</dbReference>
<dbReference type="GO" id="GO:0000329">
    <property type="term" value="C:fungal-type vacuole membrane"/>
    <property type="evidence" value="ECO:0007669"/>
    <property type="project" value="TreeGrafter"/>
</dbReference>